<dbReference type="GeneID" id="20189568"/>
<dbReference type="OMA" id="NDTSFQL"/>
<dbReference type="EMBL" id="KI669562">
    <property type="protein sequence ID" value="ETN23023.1"/>
    <property type="molecule type" value="Genomic_DNA"/>
</dbReference>
<reference evidence="2 3" key="2">
    <citation type="submission" date="2013-11" db="EMBL/GenBank/DDBJ databases">
        <title>The Genome Sequence of Phytophthora parasitica INRA-310.</title>
        <authorList>
            <consortium name="The Broad Institute Genomics Platform"/>
            <person name="Russ C."/>
            <person name="Tyler B."/>
            <person name="Panabieres F."/>
            <person name="Shan W."/>
            <person name="Tripathy S."/>
            <person name="Grunwald N."/>
            <person name="Machado M."/>
            <person name="Johnson C.S."/>
            <person name="Arredondo F."/>
            <person name="Hong C."/>
            <person name="Coffey M."/>
            <person name="Young S.K."/>
            <person name="Zeng Q."/>
            <person name="Gargeya S."/>
            <person name="Fitzgerald M."/>
            <person name="Abouelleil A."/>
            <person name="Alvarado L."/>
            <person name="Chapman S.B."/>
            <person name="Gainer-Dewar J."/>
            <person name="Goldberg J."/>
            <person name="Griggs A."/>
            <person name="Gujja S."/>
            <person name="Hansen M."/>
            <person name="Howarth C."/>
            <person name="Imamovic A."/>
            <person name="Ireland A."/>
            <person name="Larimer J."/>
            <person name="McCowan C."/>
            <person name="Murphy C."/>
            <person name="Pearson M."/>
            <person name="Poon T.W."/>
            <person name="Priest M."/>
            <person name="Roberts A."/>
            <person name="Saif S."/>
            <person name="Shea T."/>
            <person name="Sykes S."/>
            <person name="Wortman J."/>
            <person name="Nusbaum C."/>
            <person name="Birren B."/>
        </authorList>
    </citation>
    <scope>NUCLEOTIDE SEQUENCE [LARGE SCALE GENOMIC DNA]</scope>
    <source>
        <strain evidence="2 3">INRA-310</strain>
    </source>
</reference>
<evidence type="ECO:0000313" key="3">
    <source>
        <dbReference type="Proteomes" id="UP000018817"/>
    </source>
</evidence>
<gene>
    <name evidence="2" type="ORF">PPTG_20969</name>
</gene>
<reference evidence="3" key="1">
    <citation type="submission" date="2011-12" db="EMBL/GenBank/DDBJ databases">
        <authorList>
            <consortium name="The Broad Institute Genome Sequencing Platform"/>
            <person name="Russ C."/>
            <person name="Tyler B."/>
            <person name="Panabieres F."/>
            <person name="Shan W."/>
            <person name="Tripathy S."/>
            <person name="Grunwald N."/>
            <person name="Machado M."/>
            <person name="Young S.K."/>
            <person name="Zeng Q."/>
            <person name="Gargeya S."/>
            <person name="Fitzgerald M."/>
            <person name="Haas B."/>
            <person name="Abouelleil A."/>
            <person name="Alvarado L."/>
            <person name="Arachchi H.M."/>
            <person name="Berlin A."/>
            <person name="Chapman S.B."/>
            <person name="Gearin G."/>
            <person name="Goldberg J."/>
            <person name="Griggs A."/>
            <person name="Gujja S."/>
            <person name="Hansen M."/>
            <person name="Heiman D."/>
            <person name="Howarth C."/>
            <person name="Larimer J."/>
            <person name="Lui A."/>
            <person name="MacDonald P.J.P."/>
            <person name="McCowen C."/>
            <person name="Montmayeur A."/>
            <person name="Murphy C."/>
            <person name="Neiman D."/>
            <person name="Pearson M."/>
            <person name="Priest M."/>
            <person name="Roberts A."/>
            <person name="Saif S."/>
            <person name="Shea T."/>
            <person name="Sisk P."/>
            <person name="Stolte C."/>
            <person name="Sykes S."/>
            <person name="Wortman J."/>
            <person name="Nusbaum C."/>
            <person name="Birren B."/>
        </authorList>
    </citation>
    <scope>NUCLEOTIDE SEQUENCE [LARGE SCALE GENOMIC DNA]</scope>
    <source>
        <strain evidence="3">INRA-310</strain>
    </source>
</reference>
<feature type="compositionally biased region" description="Polar residues" evidence="1">
    <location>
        <begin position="78"/>
        <end position="102"/>
    </location>
</feature>
<feature type="region of interest" description="Disordered" evidence="1">
    <location>
        <begin position="77"/>
        <end position="102"/>
    </location>
</feature>
<evidence type="ECO:0000256" key="1">
    <source>
        <dbReference type="SAM" id="MobiDB-lite"/>
    </source>
</evidence>
<organism evidence="2 3">
    <name type="scientific">Phytophthora nicotianae (strain INRA-310)</name>
    <name type="common">Phytophthora parasitica</name>
    <dbReference type="NCBI Taxonomy" id="761204"/>
    <lineage>
        <taxon>Eukaryota</taxon>
        <taxon>Sar</taxon>
        <taxon>Stramenopiles</taxon>
        <taxon>Oomycota</taxon>
        <taxon>Peronosporomycetes</taxon>
        <taxon>Peronosporales</taxon>
        <taxon>Peronosporaceae</taxon>
        <taxon>Phytophthora</taxon>
    </lineage>
</organism>
<dbReference type="AlphaFoldDB" id="W2RC79"/>
<dbReference type="RefSeq" id="XP_008892648.1">
    <property type="nucleotide sequence ID" value="XM_008894400.1"/>
</dbReference>
<proteinExistence type="predicted"/>
<protein>
    <submittedName>
        <fullName evidence="2">Uncharacterized protein</fullName>
    </submittedName>
</protein>
<evidence type="ECO:0000313" key="2">
    <source>
        <dbReference type="EMBL" id="ETN23023.1"/>
    </source>
</evidence>
<name>W2RC79_PHYN3</name>
<dbReference type="VEuPathDB" id="FungiDB:PPTG_20969"/>
<sequence>MGDLEQWMKKGVEPHNTISMHFGGYKGKSYGLKYHLVDGQWEVLHNVYKRHVQGTYDAILDNDTSFQLRAATREILSENASSDTQHHSTSQPRRAATFSSRK</sequence>
<dbReference type="Proteomes" id="UP000018817">
    <property type="component" value="Unassembled WGS sequence"/>
</dbReference>
<accession>W2RC79</accession>